<name>A0A2X0N1H3_9BASI</name>
<proteinExistence type="predicted"/>
<organism evidence="2 3">
    <name type="scientific">Microbotryum saponariae</name>
    <dbReference type="NCBI Taxonomy" id="289078"/>
    <lineage>
        <taxon>Eukaryota</taxon>
        <taxon>Fungi</taxon>
        <taxon>Dikarya</taxon>
        <taxon>Basidiomycota</taxon>
        <taxon>Pucciniomycotina</taxon>
        <taxon>Microbotryomycetes</taxon>
        <taxon>Microbotryales</taxon>
        <taxon>Microbotryaceae</taxon>
        <taxon>Microbotryum</taxon>
    </lineage>
</organism>
<dbReference type="PANTHER" id="PTHR34407:SF1">
    <property type="entry name" value="SGNH HYDROLASE-TYPE ESTERASE DOMAIN-CONTAINING PROTEIN"/>
    <property type="match status" value="1"/>
</dbReference>
<sequence length="810" mass="87747">MHESDSLARSPNADESSAVTIGMSDPSYFSPPRRGANVSSTTLLKTPRGASSASGVEASPTASTASWRPASASASGATQAAQHHRIHHHSSASPLVGSPGINAANGLESSGSPSAYSPRVYPRAPSESPTRSSEQGFNMSKGSSGGGEPTRTTPSTPTKITSLPSPRKAAMSPSRTRNSTTGRPGKVTGSRGFYTIPLIRRRVKIRFWTIVVGLVVLVGWWKWGNGGSGLDGIGRDSSDEGDSFESSGGLRGKLNDVSEMLRNEGGGRGLKKQIKRKAFTKGSRGGKVAGQVPRAQQEEDEEGSDDDDKPVEEGQDAPPQTSGRPNRRNSQERERATKKRVGTTKDGPPSGRRASSAPKRLSLQEWSTDTCQTCLVDPRDPLCVYGVDNIRLSRGYEGSGVRIRKMLSKALKGEVVRIGLIGGKISAGQGLGDKSSWFEIFSREFQKTFPRSQFIDGSKGSSVPTAFHSYCHSASLPRDLDLYFVELDIDNGSLGRTLEEEDTLYRSLLLLPQAPAMIRVSTFDLSDRDTTTSLASAFLTSRHFDVPLITVREILQLRIFSWTSSASQWFVKASDGVSTDWGVMNPKAHQVLGDVVTLYAREMACETKRRQGMPKEVLEVNEDKWPTQGVVGIVPRAKIWDSHSSLDDPSYEPTPFSPHCMFGNSLYAPLVHLPDPSLTTREAWQADVWDDQAGYVSSTVDSLISFSFTGSQVGLFYWQTDGIHHGVRIALQQPGRARCWVDDEALAEVAGKSVQIEAFGQERQGSKFAWTSVVGKGDALVFGEHRVSCRIVQPSSTEGHEVRILGVASQ</sequence>
<reference evidence="3" key="1">
    <citation type="submission" date="2016-10" db="EMBL/GenBank/DDBJ databases">
        <authorList>
            <person name="Jeantristanb JTB J.-T."/>
            <person name="Ricardo R."/>
        </authorList>
    </citation>
    <scope>NUCLEOTIDE SEQUENCE [LARGE SCALE GENOMIC DNA]</scope>
</reference>
<dbReference type="EMBL" id="FMWP01000107">
    <property type="protein sequence ID" value="SDA00812.1"/>
    <property type="molecule type" value="Genomic_DNA"/>
</dbReference>
<feature type="compositionally biased region" description="Basic residues" evidence="1">
    <location>
        <begin position="269"/>
        <end position="279"/>
    </location>
</feature>
<feature type="compositionally biased region" description="Basic and acidic residues" evidence="1">
    <location>
        <begin position="253"/>
        <end position="262"/>
    </location>
</feature>
<dbReference type="PANTHER" id="PTHR34407">
    <property type="entry name" value="EXPRESSED PROTEIN"/>
    <property type="match status" value="1"/>
</dbReference>
<protein>
    <submittedName>
        <fullName evidence="2">BZ3500_MvSof-1268-A1-R1_Chr9g10855 protein</fullName>
    </submittedName>
</protein>
<feature type="region of interest" description="Disordered" evidence="1">
    <location>
        <begin position="234"/>
        <end position="364"/>
    </location>
</feature>
<feature type="compositionally biased region" description="Polar residues" evidence="1">
    <location>
        <begin position="7"/>
        <end position="19"/>
    </location>
</feature>
<feature type="compositionally biased region" description="Low complexity" evidence="1">
    <location>
        <begin position="149"/>
        <end position="166"/>
    </location>
</feature>
<dbReference type="OrthoDB" id="544608at2759"/>
<feature type="compositionally biased region" description="Polar residues" evidence="1">
    <location>
        <begin position="37"/>
        <end position="66"/>
    </location>
</feature>
<dbReference type="Proteomes" id="UP000249723">
    <property type="component" value="Unassembled WGS sequence"/>
</dbReference>
<gene>
    <name evidence="2" type="ORF">BZ3500_MVSOF-1268-A1-R1_CHR9G10855</name>
</gene>
<feature type="compositionally biased region" description="Low complexity" evidence="1">
    <location>
        <begin position="70"/>
        <end position="81"/>
    </location>
</feature>
<keyword evidence="3" id="KW-1185">Reference proteome</keyword>
<evidence type="ECO:0000256" key="1">
    <source>
        <dbReference type="SAM" id="MobiDB-lite"/>
    </source>
</evidence>
<feature type="compositionally biased region" description="Polar residues" evidence="1">
    <location>
        <begin position="173"/>
        <end position="182"/>
    </location>
</feature>
<evidence type="ECO:0000313" key="3">
    <source>
        <dbReference type="Proteomes" id="UP000249723"/>
    </source>
</evidence>
<evidence type="ECO:0000313" key="2">
    <source>
        <dbReference type="EMBL" id="SDA00812.1"/>
    </source>
</evidence>
<feature type="region of interest" description="Disordered" evidence="1">
    <location>
        <begin position="1"/>
        <end position="191"/>
    </location>
</feature>
<feature type="compositionally biased region" description="Acidic residues" evidence="1">
    <location>
        <begin position="298"/>
        <end position="315"/>
    </location>
</feature>
<feature type="compositionally biased region" description="Polar residues" evidence="1">
    <location>
        <begin position="127"/>
        <end position="141"/>
    </location>
</feature>
<accession>A0A2X0N1H3</accession>
<dbReference type="AlphaFoldDB" id="A0A2X0N1H3"/>